<dbReference type="InterPro" id="IPR033467">
    <property type="entry name" value="Tesmin/TSO1-like_CXC"/>
</dbReference>
<accession>A0AAV4D5E7</accession>
<feature type="domain" description="CRC" evidence="4">
    <location>
        <begin position="607"/>
        <end position="669"/>
    </location>
</feature>
<dbReference type="GO" id="GO:0006355">
    <property type="term" value="P:regulation of DNA-templated transcription"/>
    <property type="evidence" value="ECO:0007669"/>
    <property type="project" value="TreeGrafter"/>
</dbReference>
<keyword evidence="6" id="KW-1185">Reference proteome</keyword>
<evidence type="ECO:0000256" key="3">
    <source>
        <dbReference type="ARBA" id="ARBA00023242"/>
    </source>
</evidence>
<dbReference type="GO" id="GO:0005634">
    <property type="term" value="C:nucleus"/>
    <property type="evidence" value="ECO:0007669"/>
    <property type="project" value="UniProtKB-SubCell"/>
</dbReference>
<dbReference type="InterPro" id="IPR005172">
    <property type="entry name" value="CRC"/>
</dbReference>
<comment type="similarity">
    <text evidence="2">Belongs to the lin-54 family.</text>
</comment>
<dbReference type="Pfam" id="PF03638">
    <property type="entry name" value="TCR"/>
    <property type="match status" value="1"/>
</dbReference>
<comment type="caution">
    <text evidence="5">The sequence shown here is derived from an EMBL/GenBank/DDBJ whole genome shotgun (WGS) entry which is preliminary data.</text>
</comment>
<reference evidence="5 6" key="1">
    <citation type="journal article" date="2021" name="Elife">
        <title>Chloroplast acquisition without the gene transfer in kleptoplastic sea slugs, Plakobranchus ocellatus.</title>
        <authorList>
            <person name="Maeda T."/>
            <person name="Takahashi S."/>
            <person name="Yoshida T."/>
            <person name="Shimamura S."/>
            <person name="Takaki Y."/>
            <person name="Nagai Y."/>
            <person name="Toyoda A."/>
            <person name="Suzuki Y."/>
            <person name="Arimoto A."/>
            <person name="Ishii H."/>
            <person name="Satoh N."/>
            <person name="Nishiyama T."/>
            <person name="Hasebe M."/>
            <person name="Maruyama T."/>
            <person name="Minagawa J."/>
            <person name="Obokata J."/>
            <person name="Shigenobu S."/>
        </authorList>
    </citation>
    <scope>NUCLEOTIDE SEQUENCE [LARGE SCALE GENOMIC DNA]</scope>
</reference>
<proteinExistence type="inferred from homology"/>
<dbReference type="PANTHER" id="PTHR12446:SF34">
    <property type="entry name" value="PROTEIN LIN-54 HOMOLOG"/>
    <property type="match status" value="1"/>
</dbReference>
<feature type="non-terminal residue" evidence="5">
    <location>
        <position position="669"/>
    </location>
</feature>
<evidence type="ECO:0000256" key="2">
    <source>
        <dbReference type="ARBA" id="ARBA00007267"/>
    </source>
</evidence>
<evidence type="ECO:0000256" key="1">
    <source>
        <dbReference type="ARBA" id="ARBA00004123"/>
    </source>
</evidence>
<evidence type="ECO:0000313" key="5">
    <source>
        <dbReference type="EMBL" id="GFO39394.1"/>
    </source>
</evidence>
<dbReference type="PANTHER" id="PTHR12446">
    <property type="entry name" value="TESMIN/TSO1-RELATED"/>
    <property type="match status" value="1"/>
</dbReference>
<name>A0AAV4D5E7_9GAST</name>
<dbReference type="Proteomes" id="UP000735302">
    <property type="component" value="Unassembled WGS sequence"/>
</dbReference>
<dbReference type="PROSITE" id="PS51634">
    <property type="entry name" value="CRC"/>
    <property type="match status" value="1"/>
</dbReference>
<dbReference type="AlphaFoldDB" id="A0AAV4D5E7"/>
<comment type="subcellular location">
    <subcellularLocation>
        <location evidence="1">Nucleus</location>
    </subcellularLocation>
</comment>
<evidence type="ECO:0000259" key="4">
    <source>
        <dbReference type="PROSITE" id="PS51634"/>
    </source>
</evidence>
<keyword evidence="3" id="KW-0539">Nucleus</keyword>
<evidence type="ECO:0000313" key="6">
    <source>
        <dbReference type="Proteomes" id="UP000735302"/>
    </source>
</evidence>
<dbReference type="EMBL" id="BLXT01007492">
    <property type="protein sequence ID" value="GFO39394.1"/>
    <property type="molecule type" value="Genomic_DNA"/>
</dbReference>
<dbReference type="InterPro" id="IPR028307">
    <property type="entry name" value="Lin-54_fam"/>
</dbReference>
<organism evidence="5 6">
    <name type="scientific">Plakobranchus ocellatus</name>
    <dbReference type="NCBI Taxonomy" id="259542"/>
    <lineage>
        <taxon>Eukaryota</taxon>
        <taxon>Metazoa</taxon>
        <taxon>Spiralia</taxon>
        <taxon>Lophotrochozoa</taxon>
        <taxon>Mollusca</taxon>
        <taxon>Gastropoda</taxon>
        <taxon>Heterobranchia</taxon>
        <taxon>Euthyneura</taxon>
        <taxon>Panpulmonata</taxon>
        <taxon>Sacoglossa</taxon>
        <taxon>Placobranchoidea</taxon>
        <taxon>Plakobranchidae</taxon>
        <taxon>Plakobranchus</taxon>
    </lineage>
</organism>
<protein>
    <submittedName>
        <fullName evidence="5">Lin-54-like protein</fullName>
    </submittedName>
</protein>
<sequence>MTFKPEGKNGHQSFNMATETGTTAATIVAASGAGGIKNDLAQNVTISATSPATAASKFSVADSVNFFVKNQNGQMIIQQPIKTSSNGPVVGNNGNALNTLPKSHIIVRQKSASGGSSSSAQLGEIIERVGMKRPLPTSGNSIVTKVIITKNPMSGQPQAQPVRPVTQTVTLQGTTGGSVSQQQLQQLSNALLAQTGGTSVTKTLTLSSQSLVTAATPTPTTSSPVKTVIATIPSSSVTKISVPYHKIPISPAKTPTKITMIPVSKSPITDRLLAAQGKQTQNANITVLSKAFSALNQSGAVPLKPGSPSKVIIKQGPAPSGSGSALTLKPGALPTLAPQSAQTLRAAPHVIQGLRQPQVAISARPSLVAASSTSMATATAGAAIPGAATVQSIQVPGSRFNYVRLVSVANNGQQQATLAVSKAGTAGVSQTLQLSKNSIPITMSAVSQANQVKITLPVQQNALLAPKPATVPISVNTPSSMHRIILPATATSSIVSPSTPSSSLPAIQPAPPPTAVTPVAAANVGQLPPGTAILSASGNSLPNFQGIALVPASYVAQLQQMTKPLNTQTASTASVDPPLRQPTYVPIASIDPAITQYTLSRNAPPQNGKPCNCTKSQCLKLYCDCFANGEFCQNCNCTNCANNLEHEEERSKAIKCCLDRNPQAFHPKI</sequence>
<dbReference type="SMART" id="SM01114">
    <property type="entry name" value="CXC"/>
    <property type="match status" value="1"/>
</dbReference>
<gene>
    <name evidence="5" type="ORF">PoB_006589900</name>
</gene>